<comment type="cofactor">
    <cofactor evidence="1">
        <name>Zn(2+)</name>
        <dbReference type="ChEBI" id="CHEBI:29105"/>
    </cofactor>
</comment>
<dbReference type="CDD" id="cd03875">
    <property type="entry name" value="M28_Fxna_like"/>
    <property type="match status" value="1"/>
</dbReference>
<feature type="domain" description="Vacuolar membrane protease transmembrane" evidence="20">
    <location>
        <begin position="419"/>
        <end position="546"/>
    </location>
</feature>
<evidence type="ECO:0000256" key="5">
    <source>
        <dbReference type="ARBA" id="ARBA00022554"/>
    </source>
</evidence>
<feature type="domain" description="Peptidase M28" evidence="18">
    <location>
        <begin position="157"/>
        <end position="345"/>
    </location>
</feature>
<keyword evidence="14" id="KW-0325">Glycoprotein</keyword>
<comment type="similarity">
    <text evidence="4 15">Belongs to the peptidase M28 family.</text>
</comment>
<evidence type="ECO:0000259" key="20">
    <source>
        <dbReference type="Pfam" id="PF22251"/>
    </source>
</evidence>
<evidence type="ECO:0000256" key="12">
    <source>
        <dbReference type="ARBA" id="ARBA00023049"/>
    </source>
</evidence>
<evidence type="ECO:0000256" key="3">
    <source>
        <dbReference type="ARBA" id="ARBA00004128"/>
    </source>
</evidence>
<keyword evidence="12" id="KW-0482">Metalloprotease</keyword>
<keyword evidence="22" id="KW-1185">Reference proteome</keyword>
<dbReference type="InterPro" id="IPR053976">
    <property type="entry name" value="PFF1_TM"/>
</dbReference>
<gene>
    <name evidence="21" type="ORF">BABINDRAFT_159639</name>
</gene>
<evidence type="ECO:0000256" key="2">
    <source>
        <dbReference type="ARBA" id="ARBA00003273"/>
    </source>
</evidence>
<dbReference type="OrthoDB" id="76293at2759"/>
<evidence type="ECO:0000256" key="9">
    <source>
        <dbReference type="ARBA" id="ARBA00022801"/>
    </source>
</evidence>
<dbReference type="GO" id="GO:0006508">
    <property type="term" value="P:proteolysis"/>
    <property type="evidence" value="ECO:0007669"/>
    <property type="project" value="UniProtKB-KW"/>
</dbReference>
<evidence type="ECO:0000256" key="16">
    <source>
        <dbReference type="SAM" id="MobiDB-lite"/>
    </source>
</evidence>
<dbReference type="GO" id="GO:0008235">
    <property type="term" value="F:metalloexopeptidase activity"/>
    <property type="evidence" value="ECO:0007669"/>
    <property type="project" value="InterPro"/>
</dbReference>
<organism evidence="21 22">
    <name type="scientific">Babjeviella inositovora NRRL Y-12698</name>
    <dbReference type="NCBI Taxonomy" id="984486"/>
    <lineage>
        <taxon>Eukaryota</taxon>
        <taxon>Fungi</taxon>
        <taxon>Dikarya</taxon>
        <taxon>Ascomycota</taxon>
        <taxon>Saccharomycotina</taxon>
        <taxon>Pichiomycetes</taxon>
        <taxon>Serinales incertae sedis</taxon>
        <taxon>Babjeviella</taxon>
    </lineage>
</organism>
<comment type="subcellular location">
    <subcellularLocation>
        <location evidence="3">Vacuole membrane</location>
        <topology evidence="3">Multi-pass membrane protein</topology>
    </subcellularLocation>
</comment>
<keyword evidence="9 15" id="KW-0378">Hydrolase</keyword>
<evidence type="ECO:0000256" key="15">
    <source>
        <dbReference type="RuleBase" id="RU361240"/>
    </source>
</evidence>
<feature type="region of interest" description="Disordered" evidence="16">
    <location>
        <begin position="1"/>
        <end position="21"/>
    </location>
</feature>
<dbReference type="PANTHER" id="PTHR12147:SF58">
    <property type="entry name" value="VACUOLAR MEMBRANE PROTEASE"/>
    <property type="match status" value="1"/>
</dbReference>
<feature type="transmembrane region" description="Helical" evidence="17">
    <location>
        <begin position="513"/>
        <end position="534"/>
    </location>
</feature>
<dbReference type="EC" id="3.4.-.-" evidence="15"/>
<dbReference type="Proteomes" id="UP000094336">
    <property type="component" value="Unassembled WGS sequence"/>
</dbReference>
<feature type="transmembrane region" description="Helical" evidence="17">
    <location>
        <begin position="453"/>
        <end position="475"/>
    </location>
</feature>
<evidence type="ECO:0000256" key="13">
    <source>
        <dbReference type="ARBA" id="ARBA00023136"/>
    </source>
</evidence>
<evidence type="ECO:0000256" key="11">
    <source>
        <dbReference type="ARBA" id="ARBA00022989"/>
    </source>
</evidence>
<dbReference type="Pfam" id="PF22250">
    <property type="entry name" value="PFF1_C"/>
    <property type="match status" value="1"/>
</dbReference>
<name>A0A1E3QZT3_9ASCO</name>
<feature type="transmembrane region" description="Helical" evidence="17">
    <location>
        <begin position="416"/>
        <end position="433"/>
    </location>
</feature>
<evidence type="ECO:0000256" key="6">
    <source>
        <dbReference type="ARBA" id="ARBA00022670"/>
    </source>
</evidence>
<dbReference type="GO" id="GO:0046872">
    <property type="term" value="F:metal ion binding"/>
    <property type="evidence" value="ECO:0007669"/>
    <property type="project" value="UniProtKB-KW"/>
</dbReference>
<feature type="transmembrane region" description="Helical" evidence="17">
    <location>
        <begin position="384"/>
        <end position="404"/>
    </location>
</feature>
<evidence type="ECO:0000313" key="22">
    <source>
        <dbReference type="Proteomes" id="UP000094336"/>
    </source>
</evidence>
<feature type="transmembrane region" description="Helical" evidence="17">
    <location>
        <begin position="589"/>
        <end position="609"/>
    </location>
</feature>
<feature type="transmembrane region" description="Helical" evidence="17">
    <location>
        <begin position="651"/>
        <end position="668"/>
    </location>
</feature>
<dbReference type="GO" id="GO:0000329">
    <property type="term" value="C:fungal-type vacuole membrane"/>
    <property type="evidence" value="ECO:0007669"/>
    <property type="project" value="EnsemblFungi"/>
</dbReference>
<evidence type="ECO:0000256" key="7">
    <source>
        <dbReference type="ARBA" id="ARBA00022692"/>
    </source>
</evidence>
<keyword evidence="6 15" id="KW-0645">Protease</keyword>
<feature type="domain" description="Vacuolar membrane protease C-terminal" evidence="19">
    <location>
        <begin position="679"/>
        <end position="912"/>
    </location>
</feature>
<reference evidence="22" key="1">
    <citation type="submission" date="2016-05" db="EMBL/GenBank/DDBJ databases">
        <title>Comparative genomics of biotechnologically important yeasts.</title>
        <authorList>
            <consortium name="DOE Joint Genome Institute"/>
            <person name="Riley R."/>
            <person name="Haridas S."/>
            <person name="Wolfe K.H."/>
            <person name="Lopes M.R."/>
            <person name="Hittinger C.T."/>
            <person name="Goker M."/>
            <person name="Salamov A."/>
            <person name="Wisecaver J."/>
            <person name="Long T.M."/>
            <person name="Aerts A.L."/>
            <person name="Barry K."/>
            <person name="Choi C."/>
            <person name="Clum A."/>
            <person name="Coughlan A.Y."/>
            <person name="Deshpande S."/>
            <person name="Douglass A.P."/>
            <person name="Hanson S.J."/>
            <person name="Klenk H.-P."/>
            <person name="Labutti K."/>
            <person name="Lapidus A."/>
            <person name="Lindquist E."/>
            <person name="Lipzen A."/>
            <person name="Meier-Kolthoff J.P."/>
            <person name="Ohm R.A."/>
            <person name="Otillar R.P."/>
            <person name="Pangilinan J."/>
            <person name="Peng Y."/>
            <person name="Rokas A."/>
            <person name="Rosa C.A."/>
            <person name="Scheuner C."/>
            <person name="Sibirny A.A."/>
            <person name="Slot J.C."/>
            <person name="Stielow J.B."/>
            <person name="Sun H."/>
            <person name="Kurtzman C.P."/>
            <person name="Blackwell M."/>
            <person name="Grigoriev I.V."/>
            <person name="Jeffries T.W."/>
        </authorList>
    </citation>
    <scope>NUCLEOTIDE SEQUENCE [LARGE SCALE GENOMIC DNA]</scope>
    <source>
        <strain evidence="22">NRRL Y-12698</strain>
    </source>
</reference>
<dbReference type="GeneID" id="30145644"/>
<proteinExistence type="inferred from homology"/>
<dbReference type="Pfam" id="PF04389">
    <property type="entry name" value="Peptidase_M28"/>
    <property type="match status" value="1"/>
</dbReference>
<dbReference type="EMBL" id="KV454426">
    <property type="protein sequence ID" value="ODQ83199.1"/>
    <property type="molecule type" value="Genomic_DNA"/>
</dbReference>
<dbReference type="InterPro" id="IPR045175">
    <property type="entry name" value="M28_fam"/>
</dbReference>
<feature type="transmembrane region" description="Helical" evidence="17">
    <location>
        <begin position="45"/>
        <end position="63"/>
    </location>
</feature>
<evidence type="ECO:0000256" key="4">
    <source>
        <dbReference type="ARBA" id="ARBA00010918"/>
    </source>
</evidence>
<keyword evidence="7 17" id="KW-0812">Transmembrane</keyword>
<dbReference type="InterPro" id="IPR007484">
    <property type="entry name" value="Peptidase_M28"/>
</dbReference>
<evidence type="ECO:0000256" key="8">
    <source>
        <dbReference type="ARBA" id="ARBA00022723"/>
    </source>
</evidence>
<keyword evidence="5" id="KW-0926">Vacuole</keyword>
<keyword evidence="10 15" id="KW-0862">Zinc</keyword>
<dbReference type="Pfam" id="PF22251">
    <property type="entry name" value="PFF1_TM"/>
    <property type="match status" value="1"/>
</dbReference>
<dbReference type="SUPFAM" id="SSF53187">
    <property type="entry name" value="Zn-dependent exopeptidases"/>
    <property type="match status" value="1"/>
</dbReference>
<comment type="function">
    <text evidence="2">May be involved in vacuolar sorting and osmoregulation.</text>
</comment>
<dbReference type="InterPro" id="IPR048024">
    <property type="entry name" value="Fxna-like_M28_dom"/>
</dbReference>
<dbReference type="Gene3D" id="3.40.630.10">
    <property type="entry name" value="Zn peptidases"/>
    <property type="match status" value="1"/>
</dbReference>
<feature type="transmembrane region" description="Helical" evidence="17">
    <location>
        <begin position="629"/>
        <end position="646"/>
    </location>
</feature>
<sequence>MSVLSSPRLEPQGSPEPRIKAPSPASKFLLASTVSSLFRYRKTSLTLAIVLTYVISFVVVSYTTNVAQVALPDDAADIILLQQSWLHLQKISASPHPYSSLANDEVHAYILAQVKLLLVNSYTEYADDKDNKILFNQRNVFNSADKENRVIYYESNNVLARVNGTDPTLPALLISAHFDSVPSAYGTTDDGMGIASMLALLEHFSLASTPQPLRTVVFNFNNNEEFGLLGATAFFNHHYSENVAYFINLEGTGAGGKAILFRATDYGVSSYYSAVRSPFGSSIFQQGFSNGLVHSETDYKVYKEHGLRGVDIAFYKPRSIYHTAGDSIQGSDKHSLWHMLSTAKDYVEEVVGQAEVNDNLDTPVFFDLLGKVFVTLPASALSTLNVIALTVVPLLVLLLLLVVLKRGTWSVSVTDTIWFPLSIGASVFITHAATQSFFGSNPLVVSADYVTPVAVASAIFLLSNYAALSLLTYALPVHNEKLVYILELTFVLWVVLLKSVVEANGDKAAHSGEYAYTAVFLCFSGAAIIGLVGLSIKRTQNYEPEAENGETVPLLEEETIVYSDEPPTLKHDVKNTVSSLRYLTYDWSLQFLVLAPVSLVVYSCGDLVFQGLHQTSQESALATTMLHKFTVLIAVAWSLPFLPFVVKFNRYLVYFLVLTALFGSFSILHEPPFSKDSPLKLRFLQAVDKRGATVEVYGREGFVRAVVEDLPSVKESGQNVTCVAARDGSETCYYEGPGPKAHSVDVEILKNGSEIVAPFEPLSGEVKLHALQNRNCVIRFNTTGYPEAGVVSPVKSITIYQDKNSTASPKTDLKWDGGHVDKLGNYVYRDMNGIDQLLLHKLSWDQWYHLGVQWIPNFRDDYAMQTTTALGVSVQCYYGEADAESVPAYTELVQYSPKLVSIANMASGLVVVNQYFEF</sequence>
<keyword evidence="8 15" id="KW-0479">Metal-binding</keyword>
<feature type="transmembrane region" description="Helical" evidence="17">
    <location>
        <begin position="482"/>
        <end position="501"/>
    </location>
</feature>
<evidence type="ECO:0000259" key="19">
    <source>
        <dbReference type="Pfam" id="PF22250"/>
    </source>
</evidence>
<accession>A0A1E3QZT3</accession>
<evidence type="ECO:0000256" key="17">
    <source>
        <dbReference type="SAM" id="Phobius"/>
    </source>
</evidence>
<evidence type="ECO:0000256" key="14">
    <source>
        <dbReference type="ARBA" id="ARBA00023180"/>
    </source>
</evidence>
<protein>
    <recommendedName>
        <fullName evidence="15">Peptide hydrolase</fullName>
        <ecNumber evidence="15">3.4.-.-</ecNumber>
    </recommendedName>
</protein>
<evidence type="ECO:0000256" key="1">
    <source>
        <dbReference type="ARBA" id="ARBA00001947"/>
    </source>
</evidence>
<dbReference type="PANTHER" id="PTHR12147">
    <property type="entry name" value="METALLOPEPTIDASE M28 FAMILY MEMBER"/>
    <property type="match status" value="1"/>
</dbReference>
<evidence type="ECO:0000256" key="10">
    <source>
        <dbReference type="ARBA" id="ARBA00022833"/>
    </source>
</evidence>
<dbReference type="RefSeq" id="XP_018988527.1">
    <property type="nucleotide sequence ID" value="XM_019127791.1"/>
</dbReference>
<evidence type="ECO:0000313" key="21">
    <source>
        <dbReference type="EMBL" id="ODQ83199.1"/>
    </source>
</evidence>
<keyword evidence="13 17" id="KW-0472">Membrane</keyword>
<dbReference type="STRING" id="984486.A0A1E3QZT3"/>
<keyword evidence="11 17" id="KW-1133">Transmembrane helix</keyword>
<dbReference type="AlphaFoldDB" id="A0A1E3QZT3"/>
<dbReference type="InterPro" id="IPR053975">
    <property type="entry name" value="PFF1_C"/>
</dbReference>
<evidence type="ECO:0000259" key="18">
    <source>
        <dbReference type="Pfam" id="PF04389"/>
    </source>
</evidence>